<comment type="similarity">
    <text evidence="4">Belongs to the BMT2 family.</text>
</comment>
<feature type="compositionally biased region" description="Polar residues" evidence="5">
    <location>
        <begin position="1"/>
        <end position="10"/>
    </location>
</feature>
<keyword evidence="1 4" id="KW-0489">Methyltransferase</keyword>
<reference evidence="7" key="1">
    <citation type="submission" date="2016-10" db="EMBL/GenBank/DDBJ databases">
        <authorList>
            <person name="Geijer C."/>
            <person name="Jareborg N."/>
            <person name="Dainat J."/>
        </authorList>
    </citation>
    <scope>NUCLEOTIDE SEQUENCE [LARGE SCALE GENOMIC DNA]</scope>
    <source>
        <strain evidence="7">PYCC 4715</strain>
    </source>
</reference>
<dbReference type="AlphaFoldDB" id="A0A1L0BFG5"/>
<dbReference type="Proteomes" id="UP000182259">
    <property type="component" value="Chromosome I"/>
</dbReference>
<evidence type="ECO:0000256" key="2">
    <source>
        <dbReference type="ARBA" id="ARBA00022679"/>
    </source>
</evidence>
<comment type="subcellular location">
    <subcellularLocation>
        <location evidence="4">Nucleus</location>
        <location evidence="4">Nucleolus</location>
    </subcellularLocation>
</comment>
<comment type="function">
    <text evidence="4">S-adenosyl-L-methionine-dependent methyltransferase that specifically methylates the N(1) position of an adenine present in helix 65 in 25S rRNA.</text>
</comment>
<dbReference type="Pfam" id="PF11968">
    <property type="entry name" value="Bmt2"/>
    <property type="match status" value="1"/>
</dbReference>
<evidence type="ECO:0000256" key="4">
    <source>
        <dbReference type="HAMAP-Rule" id="MF_03044"/>
    </source>
</evidence>
<accession>A0A1L0BFG5</accession>
<keyword evidence="3 4" id="KW-0949">S-adenosyl-L-methionine</keyword>
<keyword evidence="4" id="KW-0539">Nucleus</keyword>
<evidence type="ECO:0000256" key="1">
    <source>
        <dbReference type="ARBA" id="ARBA00022603"/>
    </source>
</evidence>
<evidence type="ECO:0000313" key="7">
    <source>
        <dbReference type="Proteomes" id="UP000182259"/>
    </source>
</evidence>
<dbReference type="GO" id="GO:0016433">
    <property type="term" value="F:rRNA (adenine) methyltransferase activity"/>
    <property type="evidence" value="ECO:0007669"/>
    <property type="project" value="UniProtKB-UniRule"/>
</dbReference>
<dbReference type="PANTHER" id="PTHR21008">
    <property type="entry name" value="S-ADENOSYLMETHIONINE SENSOR UPSTREAM OF MTORC1-RELATED"/>
    <property type="match status" value="1"/>
</dbReference>
<dbReference type="PANTHER" id="PTHR21008:SF1">
    <property type="entry name" value="25S RRNA (ADENINE(2142)-N(1))-METHYLTRANSFERASE"/>
    <property type="match status" value="1"/>
</dbReference>
<dbReference type="HAMAP" id="MF_03044">
    <property type="entry name" value="BMT2"/>
    <property type="match status" value="1"/>
</dbReference>
<organism evidence="6 7">
    <name type="scientific">Sungouiella intermedia</name>
    <dbReference type="NCBI Taxonomy" id="45354"/>
    <lineage>
        <taxon>Eukaryota</taxon>
        <taxon>Fungi</taxon>
        <taxon>Dikarya</taxon>
        <taxon>Ascomycota</taxon>
        <taxon>Saccharomycotina</taxon>
        <taxon>Pichiomycetes</taxon>
        <taxon>Metschnikowiaceae</taxon>
        <taxon>Sungouiella</taxon>
    </lineage>
</organism>
<dbReference type="Gene3D" id="3.40.50.150">
    <property type="entry name" value="Vaccinia Virus protein VP39"/>
    <property type="match status" value="1"/>
</dbReference>
<sequence length="318" mass="36476">MLRGSRSITVNKKAPKSLKPQQARSLIRRFHILQKNKSSILSRIAKQNPAVTEKNYKSKLSKVYQEEYDKFRVSKTMEQFKVDDSVLMEPMTKMLARIDAEIEQRGGLHVYQMASTVGQNQKRGGDSLKKLVEWFKELDRTSQNALEIGCLSAENAILTSGMFGHIDRIDLNSQSPQILEQNFMERPLPTNGSERYEMISCSLVLNFVPTPKERGEMLKRITSFLKEPKDSHSGTSSLFLVLPLPCITNSRYFNASLLLEVMESLGFKEVKYYEAKKVAYWLYDWKGHHAMKRMPPQKKKELHGGGTRNNFYVDVSGI</sequence>
<evidence type="ECO:0000256" key="5">
    <source>
        <dbReference type="SAM" id="MobiDB-lite"/>
    </source>
</evidence>
<name>A0A1L0BFG5_9ASCO</name>
<protein>
    <recommendedName>
        <fullName evidence="4">25S rRNA adenine-N(1) methyltransferase</fullName>
        <ecNumber evidence="4">2.1.1.-</ecNumber>
    </recommendedName>
</protein>
<gene>
    <name evidence="4" type="primary">BMT2</name>
    <name evidence="6" type="ORF">SAMEA4029009_CIC11G00000001455</name>
</gene>
<dbReference type="InterPro" id="IPR021867">
    <property type="entry name" value="Bmt2/SAMTOR"/>
</dbReference>
<dbReference type="SUPFAM" id="SSF53335">
    <property type="entry name" value="S-adenosyl-L-methionine-dependent methyltransferases"/>
    <property type="match status" value="1"/>
</dbReference>
<feature type="binding site" evidence="4">
    <location>
        <position position="170"/>
    </location>
    <ligand>
        <name>S-adenosyl-L-methionine</name>
        <dbReference type="ChEBI" id="CHEBI:59789"/>
    </ligand>
</feature>
<feature type="region of interest" description="Disordered" evidence="5">
    <location>
        <begin position="1"/>
        <end position="21"/>
    </location>
</feature>
<dbReference type="EC" id="2.1.1.-" evidence="4"/>
<dbReference type="EMBL" id="LT635764">
    <property type="protein sequence ID" value="SGZ49015.1"/>
    <property type="molecule type" value="Genomic_DNA"/>
</dbReference>
<evidence type="ECO:0000256" key="3">
    <source>
        <dbReference type="ARBA" id="ARBA00022691"/>
    </source>
</evidence>
<keyword evidence="2 4" id="KW-0808">Transferase</keyword>
<proteinExistence type="inferred from homology"/>
<dbReference type="InterPro" id="IPR029063">
    <property type="entry name" value="SAM-dependent_MTases_sf"/>
</dbReference>
<evidence type="ECO:0000313" key="6">
    <source>
        <dbReference type="EMBL" id="SGZ49015.1"/>
    </source>
</evidence>
<dbReference type="GO" id="GO:0005730">
    <property type="term" value="C:nucleolus"/>
    <property type="evidence" value="ECO:0007669"/>
    <property type="project" value="UniProtKB-SubCell"/>
</dbReference>
<feature type="binding site" evidence="4">
    <location>
        <position position="149"/>
    </location>
    <ligand>
        <name>S-adenosyl-L-methionine</name>
        <dbReference type="ChEBI" id="CHEBI:59789"/>
    </ligand>
</feature>